<feature type="signal peptide" evidence="1">
    <location>
        <begin position="1"/>
        <end position="22"/>
    </location>
</feature>
<evidence type="ECO:0000313" key="3">
    <source>
        <dbReference type="Proteomes" id="UP000310158"/>
    </source>
</evidence>
<dbReference type="Proteomes" id="UP000310158">
    <property type="component" value="Unassembled WGS sequence"/>
</dbReference>
<evidence type="ECO:0000313" key="2">
    <source>
        <dbReference type="EMBL" id="THH14506.1"/>
    </source>
</evidence>
<sequence>MRLLHLLPTLFLVFARPDAVAAQAHQNDLRALVDVCASIDADLDVPNPFGGNALVIGKLGAQCFSLSIPCWKKKVEYHD</sequence>
<proteinExistence type="predicted"/>
<evidence type="ECO:0008006" key="4">
    <source>
        <dbReference type="Google" id="ProtNLM"/>
    </source>
</evidence>
<gene>
    <name evidence="2" type="ORF">EW146_g5844</name>
</gene>
<reference evidence="2 3" key="1">
    <citation type="submission" date="2019-02" db="EMBL/GenBank/DDBJ databases">
        <title>Genome sequencing of the rare red list fungi Bondarzewia mesenterica.</title>
        <authorList>
            <person name="Buettner E."/>
            <person name="Kellner H."/>
        </authorList>
    </citation>
    <scope>NUCLEOTIDE SEQUENCE [LARGE SCALE GENOMIC DNA]</scope>
    <source>
        <strain evidence="2 3">DSM 108281</strain>
    </source>
</reference>
<dbReference type="AlphaFoldDB" id="A0A4S4LQ95"/>
<dbReference type="EMBL" id="SGPL01000273">
    <property type="protein sequence ID" value="THH14506.1"/>
    <property type="molecule type" value="Genomic_DNA"/>
</dbReference>
<dbReference type="OrthoDB" id="439917at2759"/>
<evidence type="ECO:0000256" key="1">
    <source>
        <dbReference type="SAM" id="SignalP"/>
    </source>
</evidence>
<keyword evidence="1" id="KW-0732">Signal</keyword>
<keyword evidence="3" id="KW-1185">Reference proteome</keyword>
<accession>A0A4S4LQ95</accession>
<comment type="caution">
    <text evidence="2">The sequence shown here is derived from an EMBL/GenBank/DDBJ whole genome shotgun (WGS) entry which is preliminary data.</text>
</comment>
<feature type="chain" id="PRO_5020458899" description="Hydrophobin" evidence="1">
    <location>
        <begin position="23"/>
        <end position="79"/>
    </location>
</feature>
<organism evidence="2 3">
    <name type="scientific">Bondarzewia mesenterica</name>
    <dbReference type="NCBI Taxonomy" id="1095465"/>
    <lineage>
        <taxon>Eukaryota</taxon>
        <taxon>Fungi</taxon>
        <taxon>Dikarya</taxon>
        <taxon>Basidiomycota</taxon>
        <taxon>Agaricomycotina</taxon>
        <taxon>Agaricomycetes</taxon>
        <taxon>Russulales</taxon>
        <taxon>Bondarzewiaceae</taxon>
        <taxon>Bondarzewia</taxon>
    </lineage>
</organism>
<name>A0A4S4LQ95_9AGAM</name>
<protein>
    <recommendedName>
        <fullName evidence="4">Hydrophobin</fullName>
    </recommendedName>
</protein>